<sequence length="173" mass="17898">MPVQTCLELALLVLVLAAAASDLATRRIPNVLLLLAWLVALPLQLAAGAPADCLLGALAGLLLFLPLYLLRGMAAGDVKLMATVGAFAGPAAALHIALLAWCAGGVMALVLVAFQRRLRAACANLRDLLRPMLLRAAGMPLAATPLPRPSVGTMPYGLAVALATVGWLWARHG</sequence>
<feature type="transmembrane region" description="Helical" evidence="2">
    <location>
        <begin position="54"/>
        <end position="74"/>
    </location>
</feature>
<keyword evidence="2" id="KW-0472">Membrane</keyword>
<keyword evidence="5" id="KW-1185">Reference proteome</keyword>
<comment type="caution">
    <text evidence="4">The sequence shown here is derived from an EMBL/GenBank/DDBJ whole genome shotgun (WGS) entry which is preliminary data.</text>
</comment>
<organism evidence="4 5">
    <name type="scientific">Massilia solisilvae</name>
    <dbReference type="NCBI Taxonomy" id="1811225"/>
    <lineage>
        <taxon>Bacteria</taxon>
        <taxon>Pseudomonadati</taxon>
        <taxon>Pseudomonadota</taxon>
        <taxon>Betaproteobacteria</taxon>
        <taxon>Burkholderiales</taxon>
        <taxon>Oxalobacteraceae</taxon>
        <taxon>Telluria group</taxon>
        <taxon>Massilia</taxon>
    </lineage>
</organism>
<evidence type="ECO:0000256" key="1">
    <source>
        <dbReference type="ARBA" id="ARBA00005801"/>
    </source>
</evidence>
<evidence type="ECO:0000313" key="4">
    <source>
        <dbReference type="EMBL" id="MCS0610027.1"/>
    </source>
</evidence>
<dbReference type="InterPro" id="IPR000045">
    <property type="entry name" value="Prepilin_IV_endopep_pep"/>
</dbReference>
<gene>
    <name evidence="4" type="ORF">NX773_17815</name>
</gene>
<comment type="similarity">
    <text evidence="1">Belongs to the peptidase A24 family.</text>
</comment>
<name>A0ABT2BNI3_9BURK</name>
<dbReference type="GO" id="GO:0004190">
    <property type="term" value="F:aspartic-type endopeptidase activity"/>
    <property type="evidence" value="ECO:0007669"/>
    <property type="project" value="UniProtKB-EC"/>
</dbReference>
<keyword evidence="2" id="KW-1133">Transmembrane helix</keyword>
<evidence type="ECO:0000259" key="3">
    <source>
        <dbReference type="Pfam" id="PF01478"/>
    </source>
</evidence>
<dbReference type="EC" id="3.4.23.43" evidence="4"/>
<feature type="domain" description="Prepilin type IV endopeptidase peptidase" evidence="3">
    <location>
        <begin position="10"/>
        <end position="109"/>
    </location>
</feature>
<protein>
    <submittedName>
        <fullName evidence="4">Prepilin peptidase</fullName>
        <ecNumber evidence="4">3.4.23.43</ecNumber>
    </submittedName>
</protein>
<evidence type="ECO:0000313" key="5">
    <source>
        <dbReference type="Proteomes" id="UP001205861"/>
    </source>
</evidence>
<dbReference type="InterPro" id="IPR050882">
    <property type="entry name" value="Prepilin_peptidase/N-MTase"/>
</dbReference>
<dbReference type="Pfam" id="PF01478">
    <property type="entry name" value="Peptidase_A24"/>
    <property type="match status" value="1"/>
</dbReference>
<feature type="transmembrane region" description="Helical" evidence="2">
    <location>
        <begin position="94"/>
        <end position="116"/>
    </location>
</feature>
<keyword evidence="4" id="KW-0378">Hydrolase</keyword>
<proteinExistence type="inferred from homology"/>
<dbReference type="EMBL" id="JANUGV010000005">
    <property type="protein sequence ID" value="MCS0610027.1"/>
    <property type="molecule type" value="Genomic_DNA"/>
</dbReference>
<dbReference type="RefSeq" id="WP_258857642.1">
    <property type="nucleotide sequence ID" value="NZ_JANUGV010000005.1"/>
</dbReference>
<dbReference type="PANTHER" id="PTHR30487:SF0">
    <property type="entry name" value="PREPILIN LEADER PEPTIDASE_N-METHYLTRANSFERASE-RELATED"/>
    <property type="match status" value="1"/>
</dbReference>
<reference evidence="4 5" key="1">
    <citation type="submission" date="2022-08" db="EMBL/GenBank/DDBJ databases">
        <title>Reclassification of Massilia species as members of the genera Telluria, Duganella, Pseudoduganella, Mokoshia gen. nov. and Zemynaea gen. nov. using orthogonal and non-orthogonal genome-based approaches.</title>
        <authorList>
            <person name="Bowman J.P."/>
        </authorList>
    </citation>
    <scope>NUCLEOTIDE SEQUENCE [LARGE SCALE GENOMIC DNA]</scope>
    <source>
        <strain evidence="4 5">JCM 31607</strain>
    </source>
</reference>
<feature type="transmembrane region" description="Helical" evidence="2">
    <location>
        <begin position="30"/>
        <end position="47"/>
    </location>
</feature>
<accession>A0ABT2BNI3</accession>
<dbReference type="Gene3D" id="1.20.120.1220">
    <property type="match status" value="1"/>
</dbReference>
<keyword evidence="2" id="KW-0812">Transmembrane</keyword>
<dbReference type="Proteomes" id="UP001205861">
    <property type="component" value="Unassembled WGS sequence"/>
</dbReference>
<dbReference type="PANTHER" id="PTHR30487">
    <property type="entry name" value="TYPE 4 PREPILIN-LIKE PROTEINS LEADER PEPTIDE-PROCESSING ENZYME"/>
    <property type="match status" value="1"/>
</dbReference>
<evidence type="ECO:0000256" key="2">
    <source>
        <dbReference type="SAM" id="Phobius"/>
    </source>
</evidence>